<dbReference type="InterPro" id="IPR028974">
    <property type="entry name" value="TSP_type-3_rpt"/>
</dbReference>
<dbReference type="Pfam" id="PF02412">
    <property type="entry name" value="TSP_3"/>
    <property type="match status" value="5"/>
</dbReference>
<evidence type="ECO:0000256" key="8">
    <source>
        <dbReference type="ARBA" id="ARBA00023136"/>
    </source>
</evidence>
<dbReference type="Pfam" id="PF00691">
    <property type="entry name" value="OmpA"/>
    <property type="match status" value="1"/>
</dbReference>
<sequence>MSKHARLAAATVLLGIVAGASAKEFDDRLYVTPMIGGVFADSDVGPLGGIVVGKNVSPRFGVELDLNYSALDVSHLPAENDYERLTLGVNLLGYFAADTANVRPFLLAHGNLRSLDFLGVGLDGAGVAVGGGALFKLAPKWDARLDVRYNLDFIGERTENNVTVPEDTFYLWSTGLGVSYKFGADPYDADGDGVPDHLDKCPDTPAGVAVYSDGCPMDLDGDGVPDYLDKCPNTPKGVLVGQDGCELDSDGDGVPDSLDQCPNTPRGARVNAVGCPLDADGDGVPDGLDRCPDSPPGLPVGPDGCPLDSDGDGVPDHLDECPNTPPGAKVLPNGCALEGDCRKPRPGEQVDANGCAIDRSFILRGVKFEFDSDRLTPEAREILNEVAETLKAYPNIDVELEGHTDAIGSDNYNLGLSERRAISVKAYLEGRGIQARRMRPVGYGESQPIASNDTEEGREENRRVELTVIED</sequence>
<evidence type="ECO:0000256" key="1">
    <source>
        <dbReference type="ARBA" id="ARBA00004571"/>
    </source>
</evidence>
<dbReference type="PANTHER" id="PTHR30329:SF21">
    <property type="entry name" value="LIPOPROTEIN YIAD-RELATED"/>
    <property type="match status" value="1"/>
</dbReference>
<dbReference type="Gene3D" id="2.40.160.20">
    <property type="match status" value="1"/>
</dbReference>
<dbReference type="PANTHER" id="PTHR30329">
    <property type="entry name" value="STATOR ELEMENT OF FLAGELLAR MOTOR COMPLEX"/>
    <property type="match status" value="1"/>
</dbReference>
<dbReference type="SUPFAM" id="SSF103647">
    <property type="entry name" value="TSP type-3 repeat"/>
    <property type="match status" value="2"/>
</dbReference>
<evidence type="ECO:0000256" key="7">
    <source>
        <dbReference type="ARBA" id="ARBA00023114"/>
    </source>
</evidence>
<feature type="signal peptide" evidence="12">
    <location>
        <begin position="1"/>
        <end position="22"/>
    </location>
</feature>
<feature type="chain" id="PRO_5047340072" evidence="12">
    <location>
        <begin position="23"/>
        <end position="471"/>
    </location>
</feature>
<dbReference type="InterPro" id="IPR006690">
    <property type="entry name" value="OMPA-like_CS"/>
</dbReference>
<keyword evidence="15" id="KW-1185">Reference proteome</keyword>
<dbReference type="PRINTS" id="PR01021">
    <property type="entry name" value="OMPADOMAIN"/>
</dbReference>
<evidence type="ECO:0000256" key="4">
    <source>
        <dbReference type="ARBA" id="ARBA00022692"/>
    </source>
</evidence>
<dbReference type="Gene3D" id="4.10.1080.10">
    <property type="entry name" value="TSP type-3 repeat"/>
    <property type="match status" value="1"/>
</dbReference>
<keyword evidence="8 10" id="KW-0472">Membrane</keyword>
<evidence type="ECO:0000313" key="15">
    <source>
        <dbReference type="Proteomes" id="UP001465331"/>
    </source>
</evidence>
<organism evidence="14 15">
    <name type="scientific">Sinimarinibacterium thermocellulolyticum</name>
    <dbReference type="NCBI Taxonomy" id="3170016"/>
    <lineage>
        <taxon>Bacteria</taxon>
        <taxon>Pseudomonadati</taxon>
        <taxon>Pseudomonadota</taxon>
        <taxon>Gammaproteobacteria</taxon>
        <taxon>Nevskiales</taxon>
        <taxon>Nevskiaceae</taxon>
        <taxon>Sinimarinibacterium</taxon>
    </lineage>
</organism>
<evidence type="ECO:0000256" key="9">
    <source>
        <dbReference type="ARBA" id="ARBA00023237"/>
    </source>
</evidence>
<dbReference type="PRINTS" id="PR01023">
    <property type="entry name" value="NAFLGMOTY"/>
</dbReference>
<keyword evidence="2" id="KW-0813">Transport</keyword>
<keyword evidence="7" id="KW-0626">Porin</keyword>
<evidence type="ECO:0000256" key="5">
    <source>
        <dbReference type="ARBA" id="ARBA00022729"/>
    </source>
</evidence>
<dbReference type="InterPro" id="IPR006664">
    <property type="entry name" value="OMP_bac"/>
</dbReference>
<gene>
    <name evidence="14" type="ORF">ABSH63_09125</name>
</gene>
<evidence type="ECO:0000256" key="6">
    <source>
        <dbReference type="ARBA" id="ARBA00023065"/>
    </source>
</evidence>
<dbReference type="PROSITE" id="PS51123">
    <property type="entry name" value="OMPA_2"/>
    <property type="match status" value="1"/>
</dbReference>
<dbReference type="Gene3D" id="3.30.1330.60">
    <property type="entry name" value="OmpA-like domain"/>
    <property type="match status" value="1"/>
</dbReference>
<comment type="subcellular location">
    <subcellularLocation>
        <location evidence="1">Cell outer membrane</location>
        <topology evidence="1">Multi-pass membrane protein</topology>
    </subcellularLocation>
</comment>
<dbReference type="RefSeq" id="WP_352889183.1">
    <property type="nucleotide sequence ID" value="NZ_JBEPIJ010000009.1"/>
</dbReference>
<dbReference type="InterPro" id="IPR006665">
    <property type="entry name" value="OmpA-like"/>
</dbReference>
<dbReference type="Pfam" id="PF13505">
    <property type="entry name" value="OMP_b-brl"/>
    <property type="match status" value="1"/>
</dbReference>
<dbReference type="Proteomes" id="UP001465331">
    <property type="component" value="Unassembled WGS sequence"/>
</dbReference>
<dbReference type="InterPro" id="IPR003367">
    <property type="entry name" value="Thrombospondin_3-like_rpt"/>
</dbReference>
<dbReference type="InterPro" id="IPR036737">
    <property type="entry name" value="OmpA-like_sf"/>
</dbReference>
<evidence type="ECO:0000256" key="12">
    <source>
        <dbReference type="SAM" id="SignalP"/>
    </source>
</evidence>
<dbReference type="InterPro" id="IPR050330">
    <property type="entry name" value="Bact_OuterMem_StrucFunc"/>
</dbReference>
<keyword evidence="9" id="KW-0998">Cell outer membrane</keyword>
<accession>A0ABV2AA78</accession>
<dbReference type="InterPro" id="IPR027385">
    <property type="entry name" value="Beta-barrel_OMP"/>
</dbReference>
<dbReference type="SUPFAM" id="SSF56925">
    <property type="entry name" value="OMPA-like"/>
    <property type="match status" value="1"/>
</dbReference>
<dbReference type="SUPFAM" id="SSF103088">
    <property type="entry name" value="OmpA-like"/>
    <property type="match status" value="1"/>
</dbReference>
<feature type="domain" description="OmpA-like" evidence="13">
    <location>
        <begin position="355"/>
        <end position="471"/>
    </location>
</feature>
<name>A0ABV2AA78_9GAMM</name>
<evidence type="ECO:0000256" key="3">
    <source>
        <dbReference type="ARBA" id="ARBA00022452"/>
    </source>
</evidence>
<dbReference type="InterPro" id="IPR011250">
    <property type="entry name" value="OMP/PagP_B-barrel"/>
</dbReference>
<keyword evidence="6" id="KW-0406">Ion transport</keyword>
<reference evidence="14 15" key="1">
    <citation type="submission" date="2024-06" db="EMBL/GenBank/DDBJ databases">
        <authorList>
            <person name="Li Z."/>
            <person name="Jiang Y."/>
        </authorList>
    </citation>
    <scope>NUCLEOTIDE SEQUENCE [LARGE SCALE GENOMIC DNA]</scope>
    <source>
        <strain evidence="14 15">HSW-8</strain>
    </source>
</reference>
<evidence type="ECO:0000256" key="2">
    <source>
        <dbReference type="ARBA" id="ARBA00022448"/>
    </source>
</evidence>
<evidence type="ECO:0000256" key="11">
    <source>
        <dbReference type="SAM" id="MobiDB-lite"/>
    </source>
</evidence>
<proteinExistence type="predicted"/>
<evidence type="ECO:0000313" key="14">
    <source>
        <dbReference type="EMBL" id="MES0874163.1"/>
    </source>
</evidence>
<dbReference type="EMBL" id="JBEPIJ010000009">
    <property type="protein sequence ID" value="MES0874163.1"/>
    <property type="molecule type" value="Genomic_DNA"/>
</dbReference>
<protein>
    <submittedName>
        <fullName evidence="14">OmpA family protein</fullName>
    </submittedName>
</protein>
<keyword evidence="5 12" id="KW-0732">Signal</keyword>
<dbReference type="CDD" id="cd07185">
    <property type="entry name" value="OmpA_C-like"/>
    <property type="match status" value="1"/>
</dbReference>
<evidence type="ECO:0000256" key="10">
    <source>
        <dbReference type="PROSITE-ProRule" id="PRU00473"/>
    </source>
</evidence>
<evidence type="ECO:0000259" key="13">
    <source>
        <dbReference type="PROSITE" id="PS51123"/>
    </source>
</evidence>
<dbReference type="PROSITE" id="PS01068">
    <property type="entry name" value="OMPA_1"/>
    <property type="match status" value="1"/>
</dbReference>
<feature type="region of interest" description="Disordered" evidence="11">
    <location>
        <begin position="443"/>
        <end position="471"/>
    </location>
</feature>
<comment type="caution">
    <text evidence="14">The sequence shown here is derived from an EMBL/GenBank/DDBJ whole genome shotgun (WGS) entry which is preliminary data.</text>
</comment>
<keyword evidence="3" id="KW-1134">Transmembrane beta strand</keyword>
<keyword evidence="4" id="KW-0812">Transmembrane</keyword>